<organism evidence="1 2">
    <name type="scientific">Holothuria leucospilota</name>
    <name type="common">Black long sea cucumber</name>
    <name type="synonym">Mertensiothuria leucospilota</name>
    <dbReference type="NCBI Taxonomy" id="206669"/>
    <lineage>
        <taxon>Eukaryota</taxon>
        <taxon>Metazoa</taxon>
        <taxon>Echinodermata</taxon>
        <taxon>Eleutherozoa</taxon>
        <taxon>Echinozoa</taxon>
        <taxon>Holothuroidea</taxon>
        <taxon>Aspidochirotacea</taxon>
        <taxon>Aspidochirotida</taxon>
        <taxon>Holothuriidae</taxon>
        <taxon>Holothuria</taxon>
    </lineage>
</organism>
<gene>
    <name evidence="1" type="ORF">HOLleu_07762</name>
</gene>
<dbReference type="Proteomes" id="UP001152320">
    <property type="component" value="Chromosome 3"/>
</dbReference>
<name>A0A9Q1HFU4_HOLLE</name>
<comment type="caution">
    <text evidence="1">The sequence shown here is derived from an EMBL/GenBank/DDBJ whole genome shotgun (WGS) entry which is preliminary data.</text>
</comment>
<evidence type="ECO:0000313" key="1">
    <source>
        <dbReference type="EMBL" id="KAJ8044879.1"/>
    </source>
</evidence>
<accession>A0A9Q1HFU4</accession>
<keyword evidence="2" id="KW-1185">Reference proteome</keyword>
<sequence length="56" mass="6036">MTDSARGSGKTLDVWSVLTCSFSENLALTCCPDDPKSSQMSSQSLLKDFGRVASIY</sequence>
<protein>
    <submittedName>
        <fullName evidence="1">Uncharacterized protein</fullName>
    </submittedName>
</protein>
<dbReference type="AlphaFoldDB" id="A0A9Q1HFU4"/>
<reference evidence="1" key="1">
    <citation type="submission" date="2021-10" db="EMBL/GenBank/DDBJ databases">
        <title>Tropical sea cucumber genome reveals ecological adaptation and Cuvierian tubules defense mechanism.</title>
        <authorList>
            <person name="Chen T."/>
        </authorList>
    </citation>
    <scope>NUCLEOTIDE SEQUENCE</scope>
    <source>
        <strain evidence="1">Nanhai2018</strain>
        <tissue evidence="1">Muscle</tissue>
    </source>
</reference>
<dbReference type="EMBL" id="JAIZAY010000003">
    <property type="protein sequence ID" value="KAJ8044879.1"/>
    <property type="molecule type" value="Genomic_DNA"/>
</dbReference>
<evidence type="ECO:0000313" key="2">
    <source>
        <dbReference type="Proteomes" id="UP001152320"/>
    </source>
</evidence>
<proteinExistence type="predicted"/>